<evidence type="ECO:0000313" key="2">
    <source>
        <dbReference type="Proteomes" id="UP000249135"/>
    </source>
</evidence>
<reference evidence="1 2" key="1">
    <citation type="submission" date="2017-08" db="EMBL/GenBank/DDBJ databases">
        <title>Infants hospitalized years apart are colonized by the same room-sourced microbial strains.</title>
        <authorList>
            <person name="Brooks B."/>
            <person name="Olm M.R."/>
            <person name="Firek B.A."/>
            <person name="Baker R."/>
            <person name="Thomas B.C."/>
            <person name="Morowitz M.J."/>
            <person name="Banfield J.F."/>
        </authorList>
    </citation>
    <scope>NUCLEOTIDE SEQUENCE [LARGE SCALE GENOMIC DNA]</scope>
    <source>
        <strain evidence="1">S2_005_003_R2_41</strain>
    </source>
</reference>
<evidence type="ECO:0000313" key="1">
    <source>
        <dbReference type="EMBL" id="PZQ76325.1"/>
    </source>
</evidence>
<organism evidence="1 2">
    <name type="scientific">Variovorax paradoxus</name>
    <dbReference type="NCBI Taxonomy" id="34073"/>
    <lineage>
        <taxon>Bacteria</taxon>
        <taxon>Pseudomonadati</taxon>
        <taxon>Pseudomonadota</taxon>
        <taxon>Betaproteobacteria</taxon>
        <taxon>Burkholderiales</taxon>
        <taxon>Comamonadaceae</taxon>
        <taxon>Variovorax</taxon>
    </lineage>
</organism>
<accession>A0A2W5QN59</accession>
<proteinExistence type="predicted"/>
<name>A0A2W5QN59_VARPD</name>
<dbReference type="EMBL" id="QFPP01000055">
    <property type="protein sequence ID" value="PZQ76325.1"/>
    <property type="molecule type" value="Genomic_DNA"/>
</dbReference>
<dbReference type="AlphaFoldDB" id="A0A2W5QN59"/>
<dbReference type="Proteomes" id="UP000249135">
    <property type="component" value="Unassembled WGS sequence"/>
</dbReference>
<sequence length="86" mass="8962">MNKPPLPADASRAADVDAMTTAQTLTAERLHGIDSRTDPTRIAAEVLRLNDAVRAAVEPHLPCSDPPGAYLQALLALADSTNGATT</sequence>
<comment type="caution">
    <text evidence="1">The sequence shown here is derived from an EMBL/GenBank/DDBJ whole genome shotgun (WGS) entry which is preliminary data.</text>
</comment>
<gene>
    <name evidence="1" type="ORF">DI563_07325</name>
</gene>
<protein>
    <submittedName>
        <fullName evidence="1">Uncharacterized protein</fullName>
    </submittedName>
</protein>